<dbReference type="PANTHER" id="PTHR45982:SF1">
    <property type="entry name" value="REGULATOR OF CHROMOSOME CONDENSATION"/>
    <property type="match status" value="1"/>
</dbReference>
<dbReference type="InterPro" id="IPR049883">
    <property type="entry name" value="NOTCH1_EGF-like"/>
</dbReference>
<dbReference type="InterPro" id="IPR051553">
    <property type="entry name" value="Ran_GTPase-activating"/>
</dbReference>
<protein>
    <recommendedName>
        <fullName evidence="11">EGF-like domain-containing protein</fullName>
    </recommendedName>
</protein>
<dbReference type="PANTHER" id="PTHR45982">
    <property type="entry name" value="REGULATOR OF CHROMOSOME CONDENSATION"/>
    <property type="match status" value="1"/>
</dbReference>
<evidence type="ECO:0000256" key="4">
    <source>
        <dbReference type="PROSITE-ProRule" id="PRU00076"/>
    </source>
</evidence>
<evidence type="ECO:0000256" key="2">
    <source>
        <dbReference type="ARBA" id="ARBA00022737"/>
    </source>
</evidence>
<reference evidence="10" key="1">
    <citation type="submission" date="2014-11" db="EMBL/GenBank/DDBJ databases">
        <authorList>
            <person name="Otto D Thomas"/>
            <person name="Naeem Raeece"/>
        </authorList>
    </citation>
    <scope>NUCLEOTIDE SEQUENCE</scope>
</reference>
<feature type="domain" description="EGF-like" evidence="8">
    <location>
        <begin position="385"/>
        <end position="425"/>
    </location>
</feature>
<name>A0A0G4HM71_9ALVE</name>
<evidence type="ECO:0000256" key="3">
    <source>
        <dbReference type="ARBA" id="ARBA00023157"/>
    </source>
</evidence>
<dbReference type="GO" id="GO:0005737">
    <property type="term" value="C:cytoplasm"/>
    <property type="evidence" value="ECO:0007669"/>
    <property type="project" value="TreeGrafter"/>
</dbReference>
<dbReference type="SUPFAM" id="SSF50985">
    <property type="entry name" value="RCC1/BLIP-II"/>
    <property type="match status" value="3"/>
</dbReference>
<feature type="repeat" description="RCC1" evidence="5">
    <location>
        <begin position="85"/>
        <end position="144"/>
    </location>
</feature>
<feature type="region of interest" description="Disordered" evidence="6">
    <location>
        <begin position="1793"/>
        <end position="1820"/>
    </location>
</feature>
<dbReference type="PRINTS" id="PR00633">
    <property type="entry name" value="RCCNDNSATION"/>
</dbReference>
<dbReference type="InterPro" id="IPR000408">
    <property type="entry name" value="Reg_chr_condens"/>
</dbReference>
<dbReference type="VEuPathDB" id="CryptoDB:Cvel_7447"/>
<feature type="repeat" description="RCC1" evidence="5">
    <location>
        <begin position="29"/>
        <end position="69"/>
    </location>
</feature>
<keyword evidence="7" id="KW-1133">Transmembrane helix</keyword>
<dbReference type="Pfam" id="PF07645">
    <property type="entry name" value="EGF_CA"/>
    <property type="match status" value="1"/>
</dbReference>
<feature type="compositionally biased region" description="Polar residues" evidence="6">
    <location>
        <begin position="1798"/>
        <end position="1819"/>
    </location>
</feature>
<evidence type="ECO:0000256" key="7">
    <source>
        <dbReference type="SAM" id="Phobius"/>
    </source>
</evidence>
<feature type="transmembrane region" description="Helical" evidence="7">
    <location>
        <begin position="1172"/>
        <end position="1194"/>
    </location>
</feature>
<feature type="transmembrane region" description="Helical" evidence="7">
    <location>
        <begin position="1296"/>
        <end position="1321"/>
    </location>
</feature>
<evidence type="ECO:0000313" key="10">
    <source>
        <dbReference type="EMBL" id="CEM45226.1"/>
    </source>
</evidence>
<keyword evidence="2" id="KW-0677">Repeat</keyword>
<feature type="transmembrane region" description="Helical" evidence="7">
    <location>
        <begin position="1362"/>
        <end position="1385"/>
    </location>
</feature>
<keyword evidence="7" id="KW-0812">Transmembrane</keyword>
<dbReference type="PhylomeDB" id="A0A0G4HM71"/>
<dbReference type="InterPro" id="IPR000152">
    <property type="entry name" value="EGF-type_Asp/Asn_hydroxyl_site"/>
</dbReference>
<dbReference type="PROSITE" id="PS00010">
    <property type="entry name" value="ASX_HYDROXYL"/>
    <property type="match status" value="1"/>
</dbReference>
<feature type="transmembrane region" description="Helical" evidence="7">
    <location>
        <begin position="1327"/>
        <end position="1350"/>
    </location>
</feature>
<dbReference type="PROSITE" id="PS50026">
    <property type="entry name" value="EGF_3"/>
    <property type="match status" value="1"/>
</dbReference>
<dbReference type="PROSITE" id="PS50825">
    <property type="entry name" value="HYR"/>
    <property type="match status" value="1"/>
</dbReference>
<dbReference type="CDD" id="cd00054">
    <property type="entry name" value="EGF_CA"/>
    <property type="match status" value="1"/>
</dbReference>
<feature type="region of interest" description="Disordered" evidence="6">
    <location>
        <begin position="98"/>
        <end position="119"/>
    </location>
</feature>
<feature type="repeat" description="RCC1" evidence="5">
    <location>
        <begin position="413"/>
        <end position="472"/>
    </location>
</feature>
<dbReference type="EMBL" id="CDMZ01003135">
    <property type="protein sequence ID" value="CEM45226.1"/>
    <property type="molecule type" value="Genomic_DNA"/>
</dbReference>
<dbReference type="InterPro" id="IPR001881">
    <property type="entry name" value="EGF-like_Ca-bd_dom"/>
</dbReference>
<dbReference type="InterPro" id="IPR009091">
    <property type="entry name" value="RCC1/BLIP-II"/>
</dbReference>
<feature type="domain" description="HYR" evidence="9">
    <location>
        <begin position="799"/>
        <end position="886"/>
    </location>
</feature>
<feature type="region of interest" description="Disordered" evidence="6">
    <location>
        <begin position="32"/>
        <end position="55"/>
    </location>
</feature>
<dbReference type="GO" id="GO:0005085">
    <property type="term" value="F:guanyl-nucleotide exchange factor activity"/>
    <property type="evidence" value="ECO:0007669"/>
    <property type="project" value="TreeGrafter"/>
</dbReference>
<evidence type="ECO:0000256" key="6">
    <source>
        <dbReference type="SAM" id="MobiDB-lite"/>
    </source>
</evidence>
<accession>A0A0G4HM71</accession>
<evidence type="ECO:0000256" key="5">
    <source>
        <dbReference type="PROSITE-ProRule" id="PRU00235"/>
    </source>
</evidence>
<dbReference type="GO" id="GO:0005509">
    <property type="term" value="F:calcium ion binding"/>
    <property type="evidence" value="ECO:0007669"/>
    <property type="project" value="InterPro"/>
</dbReference>
<keyword evidence="7" id="KW-0472">Membrane</keyword>
<keyword evidence="1 4" id="KW-0245">EGF-like domain</keyword>
<dbReference type="InterPro" id="IPR018097">
    <property type="entry name" value="EGF_Ca-bd_CS"/>
</dbReference>
<keyword evidence="3" id="KW-1015">Disulfide bond</keyword>
<sequence length="1974" mass="215591">MFLTCSEAAPPTRLIAQGSRHTLALNDEGEVSAFGSNGSGQLGLPEEEDGSVPTKVPGMSHVVDICGGGTSWKGEGFSLVLLRNGTVLSFGVNSSGELGRRDAEVEGEESSQRNWQPRPVEGLEGENVTAVECGVSHSAAVTADGKLFMWGNLRHTHSHREDALPVYRTATLVRSGPLAHENVTQAALGRYHTMIVCESGRAYFFGNKVRAEDGTWTPVELVLEGLQEEERIVSAAAGGRYSLLLTSLGRVLKIRSSWNPNDGYTKLDVPRKVVEVAAGSKHFFIRLEDGRVYSFGGHNSNDYGQLGVGGPASLELHWRDQISQPRLVPQISAQRLWKGGVSMSSSFLVTKGGVYAAGSNWFGELGLGKGSVNKTTSFLPIPALDVDECKLGGCDATASCTNTLGSFSCECPDETSSSGGGALCELGRRDAEVEGEESSQRNWQPRPVEGLEGENVTAVECGVSHSAAVTADGKLFLSGVLLGHPSLSTDPPIHRTATFVRTGPLVYENVTQAALGRYHTMIVCESGRAHFFGNPLVGTSNAPVELVLEGLQEEEKIVSAAVGDHHCLLLTSAGRVFSFTFGRLLDPSYDVWGSRSHPRLVETRGQQAVEVAAGESHAVIRLRDGSIVSIWERLSDDDMENLSPSVAVQRLWKSGAGSDSMVLITSSGLVGAGNNDRGQLGLGGIYGFDVRFFVPLLVTHPCPPQILTFPTNAGVSYRVSKEDDLLQYFPLVSQERGAHERDGGVMVPAEGVHAVHTEFVPAYHPRLFDARKPEEIIARLTDPWSEQNTMTCKFTVQITDEEAPQVFCPPLMTLRQQKGDLPPVVFLEKPPARDNVDSEDELNITFSPPNNSKLDFGTEHVVTVTVKAVDRSERAGFCTFPVIADRCPPNSQRETAEGDCMRREGFYRDPILWNKMHVTDCRRCPAHSTSRVDSKHPSECFCDDGWYFLLALPEHWRQCSLLEALATGCKSSNPKRLCADDALTAFTEGWCEQCPPGADCSWHAQRQRACPRYDRSQSGSSCNDFIAPFTSQLRDKLRKLDDQECPTLSNSNILSLESEGRRSLEHNDTTLKFAHDLLQHLRPFPREGHFLLQRWPEVLVSQCPLKNACIGATTDEKTVRELRACLQNDTCGGLCEENHAGPLCNQCKMGTRMERRSGMLEKSCGQCRDQDYVFLIGALLFLAALLVVFIHVTIASKNYPQLETPVFAVAIKIAMVFVARQMVLAELAGPAFVQLRGEIASAHGLAVRGASGAVGILGRLRMLPSMSSVFSLQCFSFAFFHEALATAPESSQAVTLHLLSLFVPVSVFVAFCTLRFFIIAWPYESPYLNWLETLSVGSWLMTTAIFPFFVSKLVPVFMKVALVYIVALPFLAFVLFAVFVIGGGLGKNCLVKLSSPPARVTRWRRFMAWYGDCVTPVVNRALTCACCCRSRTSEKTCWQRLASFWKRCCAVASHALTCACCCRSRTSEKTRSQRLASFWKSCYAVGSHALTCACCCRSRTSEKTCSQRLASFWKSCYAVASHALTCACCCRSRTSEKTRSQRLASFWKSCISAARDGRGEMEICFERGRTGQVSDNFVVKKRMCFDQEPTGTFSGRSEEVRLFRRTWTEVRELIERVEFALIRAMEKRNLTQRDGDNGSGSLKFPCPPEVAAPFAIRAISLLNRQMQREPRYAQKIIDESFRTTPTAKLSIVRSSLNTEGGVNVRRSSTGTEGGVNVRRSSADIEGGVNVRSCSCADTGGGVNVRRSSADTEGGVNVRSCSSADIEGGVNVRRSSADTEGGVNVRSCSSADIEGGVNVRSSSADTSSGKGDATDTNARSNPLRFVETDKEARRRLLLEWNVCELPEDQSILLTDLLSFESQRAVCCSPSEGADQQGGLLEGTEHREGGDPSRPTADGDSQQREQESNGGFWTDADAKVAETSIWSGLLEGRVDFSGREAAGERVFFVQQVSQRSWGGVAGWCDAQGNSRGCASS</sequence>
<proteinExistence type="predicted"/>
<evidence type="ECO:0008006" key="11">
    <source>
        <dbReference type="Google" id="ProtNLM"/>
    </source>
</evidence>
<dbReference type="InterPro" id="IPR000742">
    <property type="entry name" value="EGF"/>
</dbReference>
<dbReference type="PROSITE" id="PS01187">
    <property type="entry name" value="EGF_CA"/>
    <property type="match status" value="1"/>
</dbReference>
<feature type="region of interest" description="Disordered" evidence="6">
    <location>
        <begin position="1867"/>
        <end position="1912"/>
    </location>
</feature>
<dbReference type="Pfam" id="PF13540">
    <property type="entry name" value="RCC1_2"/>
    <property type="match status" value="1"/>
</dbReference>
<comment type="caution">
    <text evidence="4">Lacks conserved residue(s) required for the propagation of feature annotation.</text>
</comment>
<dbReference type="PROSITE" id="PS50012">
    <property type="entry name" value="RCC1_3"/>
    <property type="match status" value="3"/>
</dbReference>
<dbReference type="Gene3D" id="2.130.10.30">
    <property type="entry name" value="Regulator of chromosome condensation 1/beta-lactamase-inhibitor protein II"/>
    <property type="match status" value="3"/>
</dbReference>
<dbReference type="SUPFAM" id="SSF57196">
    <property type="entry name" value="EGF/Laminin"/>
    <property type="match status" value="1"/>
</dbReference>
<dbReference type="Gene3D" id="2.10.25.10">
    <property type="entry name" value="Laminin"/>
    <property type="match status" value="1"/>
</dbReference>
<evidence type="ECO:0000259" key="9">
    <source>
        <dbReference type="PROSITE" id="PS50825"/>
    </source>
</evidence>
<dbReference type="Pfam" id="PF00415">
    <property type="entry name" value="RCC1"/>
    <property type="match status" value="2"/>
</dbReference>
<gene>
    <name evidence="10" type="ORF">Cvel_7447</name>
</gene>
<dbReference type="SMART" id="SM00179">
    <property type="entry name" value="EGF_CA"/>
    <property type="match status" value="1"/>
</dbReference>
<evidence type="ECO:0000259" key="8">
    <source>
        <dbReference type="PROSITE" id="PS50026"/>
    </source>
</evidence>
<dbReference type="InterPro" id="IPR003410">
    <property type="entry name" value="HYR_dom"/>
</dbReference>
<organism evidence="10">
    <name type="scientific">Chromera velia CCMP2878</name>
    <dbReference type="NCBI Taxonomy" id="1169474"/>
    <lineage>
        <taxon>Eukaryota</taxon>
        <taxon>Sar</taxon>
        <taxon>Alveolata</taxon>
        <taxon>Colpodellida</taxon>
        <taxon>Chromeraceae</taxon>
        <taxon>Chromera</taxon>
    </lineage>
</organism>
<evidence type="ECO:0000256" key="1">
    <source>
        <dbReference type="ARBA" id="ARBA00022536"/>
    </source>
</evidence>